<dbReference type="VEuPathDB" id="FungiDB:AWRI3580_g2573"/>
<evidence type="ECO:0000256" key="1">
    <source>
        <dbReference type="SAM" id="MobiDB-lite"/>
    </source>
</evidence>
<evidence type="ECO:0000313" key="3">
    <source>
        <dbReference type="Proteomes" id="UP000095358"/>
    </source>
</evidence>
<gene>
    <name evidence="2" type="ORF">AWRI3580_g2573</name>
</gene>
<accession>A0A1E5RIV6</accession>
<name>A0A1E5RIV6_HANUV</name>
<feature type="compositionally biased region" description="Polar residues" evidence="1">
    <location>
        <begin position="199"/>
        <end position="209"/>
    </location>
</feature>
<reference evidence="3" key="1">
    <citation type="journal article" date="2016" name="Genome Announc.">
        <title>Genome sequences of three species of Hanseniaspora isolated from spontaneous wine fermentations.</title>
        <authorList>
            <person name="Sternes P.R."/>
            <person name="Lee D."/>
            <person name="Kutyna D.R."/>
            <person name="Borneman A.R."/>
        </authorList>
    </citation>
    <scope>NUCLEOTIDE SEQUENCE [LARGE SCALE GENOMIC DNA]</scope>
    <source>
        <strain evidence="3">AWRI3580</strain>
    </source>
</reference>
<dbReference type="EMBL" id="LPNN01000005">
    <property type="protein sequence ID" value="OEJ86849.1"/>
    <property type="molecule type" value="Genomic_DNA"/>
</dbReference>
<dbReference type="AlphaFoldDB" id="A0A1E5RIV6"/>
<feature type="region of interest" description="Disordered" evidence="1">
    <location>
        <begin position="199"/>
        <end position="222"/>
    </location>
</feature>
<feature type="compositionally biased region" description="Basic and acidic residues" evidence="1">
    <location>
        <begin position="213"/>
        <end position="222"/>
    </location>
</feature>
<evidence type="ECO:0000313" key="2">
    <source>
        <dbReference type="EMBL" id="OEJ86849.1"/>
    </source>
</evidence>
<proteinExistence type="predicted"/>
<dbReference type="OrthoDB" id="3972041at2759"/>
<sequence>MVMNFLLVLTVGFMIGLSIFVLHKALTALHTEKLVITINPFETTKTIFDNAYNDVKWVFELVNTTAKTFSDLLKPLNSLRNMDEEIITTELKQVHQKYNPMTIKGTMNILSVVKGKVFNKNETAEVQTEIPEKKSNTRPFSQATGVSFDDMDGELTRRKIILRRDSSDKKADKNTIQRISSIDVAESLPKNFFQDKNSTEIAEDSTVSSNTTKKLDDNTTNI</sequence>
<organism evidence="2 3">
    <name type="scientific">Hanseniaspora uvarum</name>
    <name type="common">Yeast</name>
    <name type="synonym">Kloeckera apiculata</name>
    <dbReference type="NCBI Taxonomy" id="29833"/>
    <lineage>
        <taxon>Eukaryota</taxon>
        <taxon>Fungi</taxon>
        <taxon>Dikarya</taxon>
        <taxon>Ascomycota</taxon>
        <taxon>Saccharomycotina</taxon>
        <taxon>Saccharomycetes</taxon>
        <taxon>Saccharomycodales</taxon>
        <taxon>Saccharomycodaceae</taxon>
        <taxon>Hanseniaspora</taxon>
    </lineage>
</organism>
<feature type="region of interest" description="Disordered" evidence="1">
    <location>
        <begin position="127"/>
        <end position="148"/>
    </location>
</feature>
<protein>
    <submittedName>
        <fullName evidence="2">Uncharacterized protein</fullName>
    </submittedName>
</protein>
<dbReference type="Proteomes" id="UP000095358">
    <property type="component" value="Unassembled WGS sequence"/>
</dbReference>
<comment type="caution">
    <text evidence="2">The sequence shown here is derived from an EMBL/GenBank/DDBJ whole genome shotgun (WGS) entry which is preliminary data.</text>
</comment>
<keyword evidence="3" id="KW-1185">Reference proteome</keyword>